<dbReference type="Proteomes" id="UP000724584">
    <property type="component" value="Unassembled WGS sequence"/>
</dbReference>
<organism evidence="1 2">
    <name type="scientific">Chaetomium tenue</name>
    <dbReference type="NCBI Taxonomy" id="1854479"/>
    <lineage>
        <taxon>Eukaryota</taxon>
        <taxon>Fungi</taxon>
        <taxon>Dikarya</taxon>
        <taxon>Ascomycota</taxon>
        <taxon>Pezizomycotina</taxon>
        <taxon>Sordariomycetes</taxon>
        <taxon>Sordariomycetidae</taxon>
        <taxon>Sordariales</taxon>
        <taxon>Chaetomiaceae</taxon>
        <taxon>Chaetomium</taxon>
    </lineage>
</organism>
<dbReference type="EMBL" id="JAGIZQ010000001">
    <property type="protein sequence ID" value="KAH6651423.1"/>
    <property type="molecule type" value="Genomic_DNA"/>
</dbReference>
<name>A0ACB7PQL6_9PEZI</name>
<comment type="caution">
    <text evidence="1">The sequence shown here is derived from an EMBL/GenBank/DDBJ whole genome shotgun (WGS) entry which is preliminary data.</text>
</comment>
<accession>A0ACB7PQL6</accession>
<keyword evidence="2" id="KW-1185">Reference proteome</keyword>
<sequence length="175" mass="19657">MSSVHLRPISTFVPLPYVSASPSPYRCPPWCWVMPRRHSNATLPFPSNPTQSGHTSDPLLALPDNGDELSQLLLQCCAVHSGKTQLDGSAWRNSANVVKRHNIGDVVNILDKVARNPRLLRQFNDNDLQQVFGSLACVNRQYLRNAEPGHARVYNDYSGERGIGRPTFYNVHTFY</sequence>
<protein>
    <submittedName>
        <fullName evidence="1">Uncharacterized protein</fullName>
    </submittedName>
</protein>
<evidence type="ECO:0000313" key="2">
    <source>
        <dbReference type="Proteomes" id="UP000724584"/>
    </source>
</evidence>
<proteinExistence type="predicted"/>
<evidence type="ECO:0000313" key="1">
    <source>
        <dbReference type="EMBL" id="KAH6651423.1"/>
    </source>
</evidence>
<reference evidence="1 2" key="1">
    <citation type="journal article" date="2021" name="Nat. Commun.">
        <title>Genetic determinants of endophytism in the Arabidopsis root mycobiome.</title>
        <authorList>
            <person name="Mesny F."/>
            <person name="Miyauchi S."/>
            <person name="Thiergart T."/>
            <person name="Pickel B."/>
            <person name="Atanasova L."/>
            <person name="Karlsson M."/>
            <person name="Huettel B."/>
            <person name="Barry K.W."/>
            <person name="Haridas S."/>
            <person name="Chen C."/>
            <person name="Bauer D."/>
            <person name="Andreopoulos W."/>
            <person name="Pangilinan J."/>
            <person name="LaButti K."/>
            <person name="Riley R."/>
            <person name="Lipzen A."/>
            <person name="Clum A."/>
            <person name="Drula E."/>
            <person name="Henrissat B."/>
            <person name="Kohler A."/>
            <person name="Grigoriev I.V."/>
            <person name="Martin F.M."/>
            <person name="Hacquard S."/>
        </authorList>
    </citation>
    <scope>NUCLEOTIDE SEQUENCE [LARGE SCALE GENOMIC DNA]</scope>
    <source>
        <strain evidence="1 2">MPI-SDFR-AT-0079</strain>
    </source>
</reference>
<gene>
    <name evidence="1" type="ORF">F5144DRAFT_85569</name>
</gene>